<dbReference type="InterPro" id="IPR011663">
    <property type="entry name" value="UTRA"/>
</dbReference>
<dbReference type="RefSeq" id="WP_176576351.1">
    <property type="nucleotide sequence ID" value="NZ_CBDRGH010000036.1"/>
</dbReference>
<dbReference type="EMBL" id="CP056041">
    <property type="protein sequence ID" value="QKZ20291.1"/>
    <property type="molecule type" value="Genomic_DNA"/>
</dbReference>
<dbReference type="Pfam" id="PF07702">
    <property type="entry name" value="UTRA"/>
    <property type="match status" value="1"/>
</dbReference>
<dbReference type="SUPFAM" id="SSF64288">
    <property type="entry name" value="Chorismate lyase-like"/>
    <property type="match status" value="1"/>
</dbReference>
<dbReference type="InterPro" id="IPR000524">
    <property type="entry name" value="Tscrpt_reg_HTH_GntR"/>
</dbReference>
<name>A0A7H8T9X9_STRCX</name>
<feature type="domain" description="HTH gntR-type" evidence="4">
    <location>
        <begin position="2"/>
        <end position="71"/>
    </location>
</feature>
<dbReference type="PANTHER" id="PTHR44846">
    <property type="entry name" value="MANNOSYL-D-GLYCERATE TRANSPORT/METABOLISM SYSTEM REPRESSOR MNGR-RELATED"/>
    <property type="match status" value="1"/>
</dbReference>
<dbReference type="InterPro" id="IPR036390">
    <property type="entry name" value="WH_DNA-bd_sf"/>
</dbReference>
<evidence type="ECO:0000259" key="4">
    <source>
        <dbReference type="PROSITE" id="PS50949"/>
    </source>
</evidence>
<dbReference type="PANTHER" id="PTHR44846:SF17">
    <property type="entry name" value="GNTR-FAMILY TRANSCRIPTIONAL REGULATOR"/>
    <property type="match status" value="1"/>
</dbReference>
<dbReference type="Proteomes" id="UP000509418">
    <property type="component" value="Chromosome"/>
</dbReference>
<keyword evidence="3" id="KW-0804">Transcription</keyword>
<evidence type="ECO:0000256" key="1">
    <source>
        <dbReference type="ARBA" id="ARBA00023015"/>
    </source>
</evidence>
<dbReference type="Pfam" id="PF00392">
    <property type="entry name" value="GntR"/>
    <property type="match status" value="1"/>
</dbReference>
<reference evidence="5 6" key="1">
    <citation type="submission" date="2020-06" db="EMBL/GenBank/DDBJ databases">
        <title>Genome mining for natural products.</title>
        <authorList>
            <person name="Zhang B."/>
            <person name="Shi J."/>
            <person name="Ge H."/>
        </authorList>
    </citation>
    <scope>NUCLEOTIDE SEQUENCE [LARGE SCALE GENOMIC DNA]</scope>
    <source>
        <strain evidence="5 6">NA02069</strain>
    </source>
</reference>
<keyword evidence="6" id="KW-1185">Reference proteome</keyword>
<dbReference type="InterPro" id="IPR028978">
    <property type="entry name" value="Chorismate_lyase_/UTRA_dom_sf"/>
</dbReference>
<dbReference type="PROSITE" id="PS50949">
    <property type="entry name" value="HTH_GNTR"/>
    <property type="match status" value="1"/>
</dbReference>
<dbReference type="Gene3D" id="3.40.1410.10">
    <property type="entry name" value="Chorismate lyase-like"/>
    <property type="match status" value="1"/>
</dbReference>
<organism evidence="5 6">
    <name type="scientific">Streptomyces chartreusis</name>
    <dbReference type="NCBI Taxonomy" id="1969"/>
    <lineage>
        <taxon>Bacteria</taxon>
        <taxon>Bacillati</taxon>
        <taxon>Actinomycetota</taxon>
        <taxon>Actinomycetes</taxon>
        <taxon>Kitasatosporales</taxon>
        <taxon>Streptomycetaceae</taxon>
        <taxon>Streptomyces</taxon>
    </lineage>
</organism>
<dbReference type="Gene3D" id="1.10.10.10">
    <property type="entry name" value="Winged helix-like DNA-binding domain superfamily/Winged helix DNA-binding domain"/>
    <property type="match status" value="1"/>
</dbReference>
<sequence>MATKSEEIATALAERIGEGRDFPPGSTLPRTDDLVREFGVSKVTVGGAIEQLERWGLVRAVKKAGYLVLQPVERRVVRDVVRRPRGGGYVFPVVASAPGGWVLHGREQVDRLAVPEDIAELFAGIEPGAQALRRRRVSSPPGEPPFQLADTWLHPEVEESAPQLAEHDTGPGGYLEVIEHGAGHGPLSWDRFVQIDMPTADEAQLLQVSRKLPVWRQYTVGVSAKTGRPVEITAVVIPGGRVRYATRLRRDASARWPVEPFAPAPQSFDLG</sequence>
<evidence type="ECO:0000256" key="2">
    <source>
        <dbReference type="ARBA" id="ARBA00023125"/>
    </source>
</evidence>
<evidence type="ECO:0000313" key="6">
    <source>
        <dbReference type="Proteomes" id="UP000509418"/>
    </source>
</evidence>
<dbReference type="SMART" id="SM00866">
    <property type="entry name" value="UTRA"/>
    <property type="match status" value="1"/>
</dbReference>
<dbReference type="GO" id="GO:0045892">
    <property type="term" value="P:negative regulation of DNA-templated transcription"/>
    <property type="evidence" value="ECO:0007669"/>
    <property type="project" value="TreeGrafter"/>
</dbReference>
<keyword evidence="1" id="KW-0805">Transcription regulation</keyword>
<evidence type="ECO:0000256" key="3">
    <source>
        <dbReference type="ARBA" id="ARBA00023163"/>
    </source>
</evidence>
<dbReference type="InterPro" id="IPR036388">
    <property type="entry name" value="WH-like_DNA-bd_sf"/>
</dbReference>
<dbReference type="GO" id="GO:0003700">
    <property type="term" value="F:DNA-binding transcription factor activity"/>
    <property type="evidence" value="ECO:0007669"/>
    <property type="project" value="InterPro"/>
</dbReference>
<dbReference type="SUPFAM" id="SSF46785">
    <property type="entry name" value="Winged helix' DNA-binding domain"/>
    <property type="match status" value="1"/>
</dbReference>
<dbReference type="AlphaFoldDB" id="A0A7H8T9X9"/>
<proteinExistence type="predicted"/>
<dbReference type="InterPro" id="IPR050679">
    <property type="entry name" value="Bact_HTH_transcr_reg"/>
</dbReference>
<keyword evidence="2" id="KW-0238">DNA-binding</keyword>
<evidence type="ECO:0000313" key="5">
    <source>
        <dbReference type="EMBL" id="QKZ20291.1"/>
    </source>
</evidence>
<gene>
    <name evidence="5" type="ORF">HUT05_24825</name>
</gene>
<dbReference type="GO" id="GO:0003677">
    <property type="term" value="F:DNA binding"/>
    <property type="evidence" value="ECO:0007669"/>
    <property type="project" value="UniProtKB-KW"/>
</dbReference>
<protein>
    <submittedName>
        <fullName evidence="5">GntR family transcriptional regulator</fullName>
    </submittedName>
</protein>
<dbReference type="SMART" id="SM00345">
    <property type="entry name" value="HTH_GNTR"/>
    <property type="match status" value="1"/>
</dbReference>
<accession>A0A7H8T9X9</accession>